<evidence type="ECO:0000313" key="2">
    <source>
        <dbReference type="EMBL" id="MFD1674123.1"/>
    </source>
</evidence>
<reference evidence="3" key="1">
    <citation type="journal article" date="2019" name="Int. J. Syst. Evol. Microbiol.">
        <title>The Global Catalogue of Microorganisms (GCM) 10K type strain sequencing project: providing services to taxonomists for standard genome sequencing and annotation.</title>
        <authorList>
            <consortium name="The Broad Institute Genomics Platform"/>
            <consortium name="The Broad Institute Genome Sequencing Center for Infectious Disease"/>
            <person name="Wu L."/>
            <person name="Ma J."/>
        </authorList>
    </citation>
    <scope>NUCLEOTIDE SEQUENCE [LARGE SCALE GENOMIC DNA]</scope>
    <source>
        <strain evidence="3">CGMCC 1.12286</strain>
    </source>
</reference>
<comment type="caution">
    <text evidence="2">The sequence shown here is derived from an EMBL/GenBank/DDBJ whole genome shotgun (WGS) entry which is preliminary data.</text>
</comment>
<name>A0ABW4JFL6_9BACL</name>
<dbReference type="InterPro" id="IPR046084">
    <property type="entry name" value="TrbL_4"/>
</dbReference>
<protein>
    <submittedName>
        <fullName evidence="2">Conjugal transfer protein TrbL family protein</fullName>
    </submittedName>
</protein>
<gene>
    <name evidence="2" type="ORF">ACFSB2_05280</name>
</gene>
<sequence>MSWLANQFNNMITNLVQTMINDFLKTVVDILNAFVINPTDMNALPGFTDLSVGIDSLCTAMLGVMLLKELLLNQWESLGDMDVSPLVIIKNTFFSAFLIWLSPLLIQQVILRIVVDVTAMVTNSLGAHLSVKLDTILAISIGTKTAAGGVLTEATSMQIAKNSMIDALAPDMGLWSIVFIVLAIIVAFAIIGIQSGMRWAELYFLALVGPILALNKVSFGNAWGQWLRETISTAFSQLVQYFSTLLALEMMVHPDTLDTANGATIDGTVKIFMILGLLVFAVIGPSRLRGLISGGNPTGMRAVASIAKNAAGGVPIGG</sequence>
<keyword evidence="1" id="KW-1133">Transmembrane helix</keyword>
<dbReference type="EMBL" id="JBHUCX010000017">
    <property type="protein sequence ID" value="MFD1674123.1"/>
    <property type="molecule type" value="Genomic_DNA"/>
</dbReference>
<feature type="transmembrane region" description="Helical" evidence="1">
    <location>
        <begin position="172"/>
        <end position="193"/>
    </location>
</feature>
<feature type="transmembrane region" description="Helical" evidence="1">
    <location>
        <begin position="267"/>
        <end position="284"/>
    </location>
</feature>
<dbReference type="Proteomes" id="UP001597079">
    <property type="component" value="Unassembled WGS sequence"/>
</dbReference>
<feature type="transmembrane region" description="Helical" evidence="1">
    <location>
        <begin position="50"/>
        <end position="72"/>
    </location>
</feature>
<feature type="transmembrane region" description="Helical" evidence="1">
    <location>
        <begin position="93"/>
        <end position="115"/>
    </location>
</feature>
<dbReference type="Pfam" id="PF19597">
    <property type="entry name" value="TrbL_4"/>
    <property type="match status" value="1"/>
</dbReference>
<evidence type="ECO:0000313" key="3">
    <source>
        <dbReference type="Proteomes" id="UP001597079"/>
    </source>
</evidence>
<proteinExistence type="predicted"/>
<accession>A0ABW4JFL6</accession>
<evidence type="ECO:0000256" key="1">
    <source>
        <dbReference type="SAM" id="Phobius"/>
    </source>
</evidence>
<feature type="transmembrane region" description="Helical" evidence="1">
    <location>
        <begin position="200"/>
        <end position="219"/>
    </location>
</feature>
<organism evidence="2 3">
    <name type="scientific">Alicyclobacillus fodiniaquatilis</name>
    <dbReference type="NCBI Taxonomy" id="1661150"/>
    <lineage>
        <taxon>Bacteria</taxon>
        <taxon>Bacillati</taxon>
        <taxon>Bacillota</taxon>
        <taxon>Bacilli</taxon>
        <taxon>Bacillales</taxon>
        <taxon>Alicyclobacillaceae</taxon>
        <taxon>Alicyclobacillus</taxon>
    </lineage>
</organism>
<keyword evidence="1" id="KW-0812">Transmembrane</keyword>
<keyword evidence="1" id="KW-0472">Membrane</keyword>
<dbReference type="RefSeq" id="WP_377941883.1">
    <property type="nucleotide sequence ID" value="NZ_JBHUCX010000017.1"/>
</dbReference>
<keyword evidence="3" id="KW-1185">Reference proteome</keyword>